<keyword evidence="9" id="KW-1185">Reference proteome</keyword>
<dbReference type="SUPFAM" id="SSF57667">
    <property type="entry name" value="beta-beta-alpha zinc fingers"/>
    <property type="match status" value="3"/>
</dbReference>
<accession>A0A1J1IKQ6</accession>
<dbReference type="PANTHER" id="PTHR24408">
    <property type="entry name" value="ZINC FINGER PROTEIN"/>
    <property type="match status" value="1"/>
</dbReference>
<dbReference type="PROSITE" id="PS00028">
    <property type="entry name" value="ZINC_FINGER_C2H2_1"/>
    <property type="match status" value="5"/>
</dbReference>
<keyword evidence="3 5" id="KW-0863">Zinc-finger</keyword>
<evidence type="ECO:0000256" key="3">
    <source>
        <dbReference type="ARBA" id="ARBA00022771"/>
    </source>
</evidence>
<feature type="domain" description="C2H2-type" evidence="7">
    <location>
        <begin position="262"/>
        <end position="290"/>
    </location>
</feature>
<gene>
    <name evidence="8" type="ORF">CLUMA_CG014072</name>
</gene>
<protein>
    <submittedName>
        <fullName evidence="8">CLUMA_CG014072, isoform A</fullName>
    </submittedName>
</protein>
<proteinExistence type="predicted"/>
<keyword evidence="1" id="KW-0479">Metal-binding</keyword>
<dbReference type="InterPro" id="IPR036236">
    <property type="entry name" value="Znf_C2H2_sf"/>
</dbReference>
<dbReference type="Pfam" id="PF12874">
    <property type="entry name" value="zf-met"/>
    <property type="match status" value="1"/>
</dbReference>
<feature type="domain" description="C2H2-type" evidence="7">
    <location>
        <begin position="71"/>
        <end position="99"/>
    </location>
</feature>
<dbReference type="OrthoDB" id="6601382at2759"/>
<evidence type="ECO:0000313" key="9">
    <source>
        <dbReference type="Proteomes" id="UP000183832"/>
    </source>
</evidence>
<feature type="domain" description="C2H2-type" evidence="7">
    <location>
        <begin position="372"/>
        <end position="396"/>
    </location>
</feature>
<organism evidence="8 9">
    <name type="scientific">Clunio marinus</name>
    <dbReference type="NCBI Taxonomy" id="568069"/>
    <lineage>
        <taxon>Eukaryota</taxon>
        <taxon>Metazoa</taxon>
        <taxon>Ecdysozoa</taxon>
        <taxon>Arthropoda</taxon>
        <taxon>Hexapoda</taxon>
        <taxon>Insecta</taxon>
        <taxon>Pterygota</taxon>
        <taxon>Neoptera</taxon>
        <taxon>Endopterygota</taxon>
        <taxon>Diptera</taxon>
        <taxon>Nematocera</taxon>
        <taxon>Chironomoidea</taxon>
        <taxon>Chironomidae</taxon>
        <taxon>Clunio</taxon>
    </lineage>
</organism>
<evidence type="ECO:0000256" key="4">
    <source>
        <dbReference type="ARBA" id="ARBA00022833"/>
    </source>
</evidence>
<evidence type="ECO:0000256" key="5">
    <source>
        <dbReference type="PROSITE-ProRule" id="PRU00042"/>
    </source>
</evidence>
<dbReference type="InterPro" id="IPR013087">
    <property type="entry name" value="Znf_C2H2_type"/>
</dbReference>
<dbReference type="Proteomes" id="UP000183832">
    <property type="component" value="Unassembled WGS sequence"/>
</dbReference>
<dbReference type="Gene3D" id="3.30.160.60">
    <property type="entry name" value="Classic Zinc Finger"/>
    <property type="match status" value="3"/>
</dbReference>
<evidence type="ECO:0000256" key="2">
    <source>
        <dbReference type="ARBA" id="ARBA00022737"/>
    </source>
</evidence>
<dbReference type="PROSITE" id="PS50157">
    <property type="entry name" value="ZINC_FINGER_C2H2_2"/>
    <property type="match status" value="5"/>
</dbReference>
<dbReference type="GO" id="GO:0005634">
    <property type="term" value="C:nucleus"/>
    <property type="evidence" value="ECO:0007669"/>
    <property type="project" value="TreeGrafter"/>
</dbReference>
<feature type="region of interest" description="Disordered" evidence="6">
    <location>
        <begin position="91"/>
        <end position="111"/>
    </location>
</feature>
<name>A0A1J1IKQ6_9DIPT</name>
<evidence type="ECO:0000256" key="6">
    <source>
        <dbReference type="SAM" id="MobiDB-lite"/>
    </source>
</evidence>
<keyword evidence="4" id="KW-0862">Zinc</keyword>
<dbReference type="EMBL" id="CVRI01000054">
    <property type="protein sequence ID" value="CRL00821.1"/>
    <property type="molecule type" value="Genomic_DNA"/>
</dbReference>
<sequence length="396" mass="46001">MKSDPEGYLSIAVIKMKPHNSGSTKLTRKLQTNNYFSSSKPERKEWKCNICHKDFETDAMLREHENIHVTPFCEQCKKMFKSAKFLHLHQLSHHSNQQESKEHKLSSSEEEQLSICEDLTLNKVKEEPIELVSEPEIENLLNQDPQNSSNAIQDTSSRESSCRSADFYSDASKTLGIWRNFTDHPAQSFLEHSSVPMNIKLEPLDAPVESDQFDFIINEILKKPNESSPCSSKLSLVAEEIPLQQNFWTQSENQIQQDQEVWTCDICNRNFSTKQILQRHRIALHDHNKDFKCDQCDMWFSSSNNHELIKHVNEVHNGFKKFICDYHGCNKEFSRRDALKRHRQTHEAQKKKIIMQQASSKLTGVPSTLSTYSCFDCGLNFRYQTALILHLKDHKV</sequence>
<dbReference type="PANTHER" id="PTHR24408:SF58">
    <property type="entry name" value="TRANSCRIPTION FACTOR (TFIIIA), PUTATIVE (AFU_ORTHOLOGUE AFUA_1G05150)-RELATED"/>
    <property type="match status" value="1"/>
</dbReference>
<dbReference type="Pfam" id="PF00096">
    <property type="entry name" value="zf-C2H2"/>
    <property type="match status" value="3"/>
</dbReference>
<dbReference type="AlphaFoldDB" id="A0A1J1IKQ6"/>
<evidence type="ECO:0000256" key="1">
    <source>
        <dbReference type="ARBA" id="ARBA00022723"/>
    </source>
</evidence>
<dbReference type="GO" id="GO:0043565">
    <property type="term" value="F:sequence-specific DNA binding"/>
    <property type="evidence" value="ECO:0007669"/>
    <property type="project" value="TreeGrafter"/>
</dbReference>
<evidence type="ECO:0000259" key="7">
    <source>
        <dbReference type="PROSITE" id="PS50157"/>
    </source>
</evidence>
<dbReference type="GO" id="GO:0000981">
    <property type="term" value="F:DNA-binding transcription factor activity, RNA polymerase II-specific"/>
    <property type="evidence" value="ECO:0007669"/>
    <property type="project" value="TreeGrafter"/>
</dbReference>
<evidence type="ECO:0000313" key="8">
    <source>
        <dbReference type="EMBL" id="CRL00821.1"/>
    </source>
</evidence>
<dbReference type="GO" id="GO:0008270">
    <property type="term" value="F:zinc ion binding"/>
    <property type="evidence" value="ECO:0007669"/>
    <property type="project" value="UniProtKB-KW"/>
</dbReference>
<keyword evidence="2" id="KW-0677">Repeat</keyword>
<dbReference type="STRING" id="568069.A0A1J1IKQ6"/>
<feature type="domain" description="C2H2-type" evidence="7">
    <location>
        <begin position="322"/>
        <end position="351"/>
    </location>
</feature>
<feature type="domain" description="C2H2-type" evidence="7">
    <location>
        <begin position="46"/>
        <end position="68"/>
    </location>
</feature>
<reference evidence="8 9" key="1">
    <citation type="submission" date="2015-04" db="EMBL/GenBank/DDBJ databases">
        <authorList>
            <person name="Syromyatnikov M.Y."/>
            <person name="Popov V.N."/>
        </authorList>
    </citation>
    <scope>NUCLEOTIDE SEQUENCE [LARGE SCALE GENOMIC DNA]</scope>
</reference>
<dbReference type="SMART" id="SM00355">
    <property type="entry name" value="ZnF_C2H2"/>
    <property type="match status" value="6"/>
</dbReference>